<dbReference type="HOGENOM" id="CLU_188635_0_0_1"/>
<evidence type="ECO:0000313" key="1">
    <source>
        <dbReference type="EnsemblPlants" id="Bo2g107520.1"/>
    </source>
</evidence>
<evidence type="ECO:0000313" key="2">
    <source>
        <dbReference type="Proteomes" id="UP000032141"/>
    </source>
</evidence>
<dbReference type="Proteomes" id="UP000032141">
    <property type="component" value="Chromosome C2"/>
</dbReference>
<reference evidence="1 2" key="1">
    <citation type="journal article" date="2014" name="Genome Biol.">
        <title>Transcriptome and methylome profiling reveals relics of genome dominance in the mesopolyploid Brassica oleracea.</title>
        <authorList>
            <person name="Parkin I.A."/>
            <person name="Koh C."/>
            <person name="Tang H."/>
            <person name="Robinson S.J."/>
            <person name="Kagale S."/>
            <person name="Clarke W.E."/>
            <person name="Town C.D."/>
            <person name="Nixon J."/>
            <person name="Krishnakumar V."/>
            <person name="Bidwell S.L."/>
            <person name="Denoeud F."/>
            <person name="Belcram H."/>
            <person name="Links M.G."/>
            <person name="Just J."/>
            <person name="Clarke C."/>
            <person name="Bender T."/>
            <person name="Huebert T."/>
            <person name="Mason A.S."/>
            <person name="Pires J.C."/>
            <person name="Barker G."/>
            <person name="Moore J."/>
            <person name="Walley P.G."/>
            <person name="Manoli S."/>
            <person name="Batley J."/>
            <person name="Edwards D."/>
            <person name="Nelson M.N."/>
            <person name="Wang X."/>
            <person name="Paterson A.H."/>
            <person name="King G."/>
            <person name="Bancroft I."/>
            <person name="Chalhoub B."/>
            <person name="Sharpe A.G."/>
        </authorList>
    </citation>
    <scope>NUCLEOTIDE SEQUENCE</scope>
    <source>
        <strain evidence="1 2">cv. TO1000</strain>
    </source>
</reference>
<organism evidence="1 2">
    <name type="scientific">Brassica oleracea var. oleracea</name>
    <dbReference type="NCBI Taxonomy" id="109376"/>
    <lineage>
        <taxon>Eukaryota</taxon>
        <taxon>Viridiplantae</taxon>
        <taxon>Streptophyta</taxon>
        <taxon>Embryophyta</taxon>
        <taxon>Tracheophyta</taxon>
        <taxon>Spermatophyta</taxon>
        <taxon>Magnoliopsida</taxon>
        <taxon>eudicotyledons</taxon>
        <taxon>Gunneridae</taxon>
        <taxon>Pentapetalae</taxon>
        <taxon>rosids</taxon>
        <taxon>malvids</taxon>
        <taxon>Brassicales</taxon>
        <taxon>Brassicaceae</taxon>
        <taxon>Brassiceae</taxon>
        <taxon>Brassica</taxon>
    </lineage>
</organism>
<accession>A0A0D3ASY3</accession>
<dbReference type="Gramene" id="Bo2g107520.1">
    <property type="protein sequence ID" value="Bo2g107520.1"/>
    <property type="gene ID" value="Bo2g107520"/>
</dbReference>
<keyword evidence="2" id="KW-1185">Reference proteome</keyword>
<proteinExistence type="predicted"/>
<name>A0A0D3ASY3_BRAOL</name>
<dbReference type="EnsemblPlants" id="Bo2g107520.1">
    <property type="protein sequence ID" value="Bo2g107520.1"/>
    <property type="gene ID" value="Bo2g107520"/>
</dbReference>
<protein>
    <submittedName>
        <fullName evidence="1">Uncharacterized protein</fullName>
    </submittedName>
</protein>
<dbReference type="AlphaFoldDB" id="A0A0D3ASY3"/>
<reference evidence="1" key="2">
    <citation type="submission" date="2015-03" db="UniProtKB">
        <authorList>
            <consortium name="EnsemblPlants"/>
        </authorList>
    </citation>
    <scope>IDENTIFICATION</scope>
</reference>
<sequence length="90" mass="11122">MLKIHRTRVLSDRVLYRGEHHHCCCKEERWEFQFCIDCKGLNKVTIKDKYRFRALMNYWIIYRKFIVLSAFSDLFWSRKEICEYFADCIG</sequence>